<evidence type="ECO:0000313" key="9">
    <source>
        <dbReference type="Proteomes" id="UP001291912"/>
    </source>
</evidence>
<dbReference type="PANTHER" id="PTHR46928:SF1">
    <property type="entry name" value="MESENCHYME-SPECIFIC CELL SURFACE GLYCOPROTEIN"/>
    <property type="match status" value="1"/>
</dbReference>
<dbReference type="SUPFAM" id="SSF56300">
    <property type="entry name" value="Metallo-dependent phosphatases"/>
    <property type="match status" value="1"/>
</dbReference>
<dbReference type="InterPro" id="IPR052956">
    <property type="entry name" value="Mesenchyme-surface_protein"/>
</dbReference>
<feature type="chain" id="PRO_5045372514" evidence="4">
    <location>
        <begin position="33"/>
        <end position="1225"/>
    </location>
</feature>
<dbReference type="Gene3D" id="3.60.21.10">
    <property type="match status" value="1"/>
</dbReference>
<sequence length="1225" mass="126132">MPSATFRRAVAVATTAAATCALAFVPITAAGAAVVPSPVTYSAEDASLALTPLGSFETGVFDESAAEIVATHGDRLFVVNAQAGSVSVLDWSDPTAMTELFAIASTGTANSVAVREDGLGVIAFEAEDKTAAGSLVFFDADAADEASAVLGSVAVGALPDMVAISADGMYAVVANEGEPADDYTSDPEGSIGVVTLPSTKTAPAQGDVRTADFRAYEADGGKTLPEDVRVFGPTPESDLPVSRNLEPEYIAIDGDVAYAALQENNAIAVVDLASATVQDIWALGFKDHSVAGNGLDASDRDPEDASTVNIDTYAGLFGMYQPDGMDIFAANGSSYLVTANEGDAREWGDYVEPERVKDLDVCADSPAAALTEDEDLGRLEVTTELGFDEEGDCYSALYAHGARSFSIWSTDGTQVFDSGDDFEQITAAAAPGSFNFSNDDNDAGDFDSRSDAKGPEPEGVVIGEVGDRTYAFIGLERVGGVMVYDITTPAAAEFVTYVNNRDVSADAESSAAGDLGPEGLAFVAAADSPTGEPALIVGNEVSGTTTVFGITDLLAPETTEIQVLTINDFHGRLEGDSYGVAGAAVIGGAVADFEAANPNTLFVSAGDNIGGSTFTSASQDDLPSIDALVAAGLDLGSVGNHEFDKGFDFLLDTATPRFGEGDAAVGAKYSLGANVYEKGTENPVLEEYSIEEVDGVRVAFIGTVTPDTAVMVSPDGIADIEFGDQLVAANRVAAELTAGDLADVIILLTHDGAATDSCESLISDDTDYSKLVAGASDDIDAIASGHTHQEYACMLPTPGGGERPVIQALEYGKALGLLEISVNAETQELVSIEGSVVPLTDGGTPLYPADPTVAAIVADAVEQAEIEGSVEIGSITADILRGGTPPGDDRGVESSMGNTLADMYLWAASNDDYTGTPAQIGMINPGGLRADLLYGTDGTVTYRDIANVQPFANTIVTIELTGAQLKAILEEQWQPEGSSRPKLHMGISEGFTYEYDPDAAAGSHIVSMTLNGSAVEDTDTVVVATNSFLAAGGDNFTTFTEGADRTDTGWVDLAASVAYFEEASPIEPAPLGRAVIVDDTVEPTPTPTPTDGADEGTDWVEWNIGSGTVEQGGTLTVELSGLTAGQMVDATLYSDPIVIEGIPAANTAGEITFTVAIPADLETGAHTLVLASDGYDDVEIPVTVVAEGSLAATGAETPWGLALTAAFLIVIGGTLAITRRRTTTA</sequence>
<dbReference type="Pfam" id="PF22494">
    <property type="entry name" value="choice_anch_I"/>
    <property type="match status" value="1"/>
</dbReference>
<dbReference type="InterPro" id="IPR008334">
    <property type="entry name" value="5'-Nucleotdase_C"/>
</dbReference>
<evidence type="ECO:0000313" key="8">
    <source>
        <dbReference type="EMBL" id="MDZ8161008.1"/>
    </source>
</evidence>
<accession>A0ABU5N4N3</accession>
<keyword evidence="3" id="KW-0812">Transmembrane</keyword>
<feature type="domain" description="5'-Nucleotidase C-terminal" evidence="6">
    <location>
        <begin position="889"/>
        <end position="1041"/>
    </location>
</feature>
<organism evidence="8 9">
    <name type="scientific">Microbacterium aquimaris</name>
    <dbReference type="NCBI Taxonomy" id="459816"/>
    <lineage>
        <taxon>Bacteria</taxon>
        <taxon>Bacillati</taxon>
        <taxon>Actinomycetota</taxon>
        <taxon>Actinomycetes</taxon>
        <taxon>Micrococcales</taxon>
        <taxon>Microbacteriaceae</taxon>
        <taxon>Microbacterium</taxon>
    </lineage>
</organism>
<evidence type="ECO:0000256" key="2">
    <source>
        <dbReference type="SAM" id="MobiDB-lite"/>
    </source>
</evidence>
<dbReference type="NCBIfam" id="NF038117">
    <property type="entry name" value="choice_anch_I"/>
    <property type="match status" value="1"/>
</dbReference>
<dbReference type="Proteomes" id="UP001291912">
    <property type="component" value="Unassembled WGS sequence"/>
</dbReference>
<evidence type="ECO:0000256" key="1">
    <source>
        <dbReference type="ARBA" id="ARBA00022729"/>
    </source>
</evidence>
<keyword evidence="3" id="KW-1133">Transmembrane helix</keyword>
<feature type="domain" description="Choice-of-anchor I" evidence="7">
    <location>
        <begin position="64"/>
        <end position="549"/>
    </location>
</feature>
<dbReference type="InterPro" id="IPR011045">
    <property type="entry name" value="N2O_reductase_N"/>
</dbReference>
<dbReference type="Pfam" id="PF00149">
    <property type="entry name" value="Metallophos"/>
    <property type="match status" value="1"/>
</dbReference>
<dbReference type="SUPFAM" id="SSF55816">
    <property type="entry name" value="5'-nucleotidase (syn. UDP-sugar hydrolase), C-terminal domain"/>
    <property type="match status" value="1"/>
</dbReference>
<keyword evidence="1 4" id="KW-0732">Signal</keyword>
<dbReference type="EMBL" id="JAWJYN010000001">
    <property type="protein sequence ID" value="MDZ8161008.1"/>
    <property type="molecule type" value="Genomic_DNA"/>
</dbReference>
<evidence type="ECO:0000259" key="7">
    <source>
        <dbReference type="Pfam" id="PF22494"/>
    </source>
</evidence>
<dbReference type="InterPro" id="IPR015943">
    <property type="entry name" value="WD40/YVTN_repeat-like_dom_sf"/>
</dbReference>
<evidence type="ECO:0000256" key="4">
    <source>
        <dbReference type="SAM" id="SignalP"/>
    </source>
</evidence>
<evidence type="ECO:0000259" key="5">
    <source>
        <dbReference type="Pfam" id="PF00149"/>
    </source>
</evidence>
<dbReference type="InterPro" id="IPR004843">
    <property type="entry name" value="Calcineurin-like_PHP"/>
</dbReference>
<keyword evidence="3" id="KW-0472">Membrane</keyword>
<evidence type="ECO:0000259" key="6">
    <source>
        <dbReference type="Pfam" id="PF02872"/>
    </source>
</evidence>
<dbReference type="InterPro" id="IPR029052">
    <property type="entry name" value="Metallo-depent_PP-like"/>
</dbReference>
<feature type="signal peptide" evidence="4">
    <location>
        <begin position="1"/>
        <end position="32"/>
    </location>
</feature>
<dbReference type="Gene3D" id="3.90.780.10">
    <property type="entry name" value="5'-Nucleotidase, C-terminal domain"/>
    <property type="match status" value="1"/>
</dbReference>
<comment type="caution">
    <text evidence="8">The sequence shown here is derived from an EMBL/GenBank/DDBJ whole genome shotgun (WGS) entry which is preliminary data.</text>
</comment>
<dbReference type="Pfam" id="PF02872">
    <property type="entry name" value="5_nucleotid_C"/>
    <property type="match status" value="1"/>
</dbReference>
<proteinExistence type="predicted"/>
<dbReference type="Gene3D" id="2.130.10.10">
    <property type="entry name" value="YVTN repeat-like/Quinoprotein amine dehydrogenase"/>
    <property type="match status" value="1"/>
</dbReference>
<dbReference type="InterPro" id="IPR055188">
    <property type="entry name" value="Choice_anch_I"/>
</dbReference>
<feature type="transmembrane region" description="Helical" evidence="3">
    <location>
        <begin position="1199"/>
        <end position="1218"/>
    </location>
</feature>
<dbReference type="InterPro" id="IPR006179">
    <property type="entry name" value="5_nucleotidase/apyrase"/>
</dbReference>
<feature type="compositionally biased region" description="Basic and acidic residues" evidence="2">
    <location>
        <begin position="446"/>
        <end position="456"/>
    </location>
</feature>
<name>A0ABU5N4N3_9MICO</name>
<dbReference type="InterPro" id="IPR036907">
    <property type="entry name" value="5'-Nucleotdase_C_sf"/>
</dbReference>
<dbReference type="PANTHER" id="PTHR46928">
    <property type="entry name" value="MESENCHYME-SPECIFIC CELL SURFACE GLYCOPROTEIN"/>
    <property type="match status" value="1"/>
</dbReference>
<evidence type="ECO:0000256" key="3">
    <source>
        <dbReference type="SAM" id="Phobius"/>
    </source>
</evidence>
<protein>
    <submittedName>
        <fullName evidence="8">Choice-of-anchor I family protein</fullName>
    </submittedName>
</protein>
<reference evidence="8 9" key="1">
    <citation type="submission" date="2023-10" db="EMBL/GenBank/DDBJ databases">
        <title>Microbacterium xanthum sp. nov., isolated from seaweed.</title>
        <authorList>
            <person name="Lee S.D."/>
        </authorList>
    </citation>
    <scope>NUCLEOTIDE SEQUENCE [LARGE SCALE GENOMIC DNA]</scope>
    <source>
        <strain evidence="8 9">KCTC 19124</strain>
    </source>
</reference>
<dbReference type="RefSeq" id="WP_194423672.1">
    <property type="nucleotide sequence ID" value="NZ_BAAAPT010000001.1"/>
</dbReference>
<dbReference type="PRINTS" id="PR01607">
    <property type="entry name" value="APYRASEFAMLY"/>
</dbReference>
<feature type="domain" description="Calcineurin-like phosphoesterase" evidence="5">
    <location>
        <begin position="563"/>
        <end position="789"/>
    </location>
</feature>
<keyword evidence="9" id="KW-1185">Reference proteome</keyword>
<dbReference type="SUPFAM" id="SSF50974">
    <property type="entry name" value="Nitrous oxide reductase, N-terminal domain"/>
    <property type="match status" value="1"/>
</dbReference>
<gene>
    <name evidence="8" type="ORF">R2Q92_04115</name>
</gene>
<feature type="region of interest" description="Disordered" evidence="2">
    <location>
        <begin position="431"/>
        <end position="457"/>
    </location>
</feature>